<dbReference type="SMART" id="SM00874">
    <property type="entry name" value="B5"/>
    <property type="match status" value="1"/>
</dbReference>
<dbReference type="InterPro" id="IPR012340">
    <property type="entry name" value="NA-bd_OB-fold"/>
</dbReference>
<dbReference type="InterPro" id="IPR005146">
    <property type="entry name" value="B3/B4_tRNA-bd"/>
</dbReference>
<dbReference type="PANTHER" id="PTHR10947:SF0">
    <property type="entry name" value="PHENYLALANINE--TRNA LIGASE BETA SUBUNIT"/>
    <property type="match status" value="1"/>
</dbReference>
<dbReference type="InterPro" id="IPR005147">
    <property type="entry name" value="tRNA_synthase_B5-dom"/>
</dbReference>
<feature type="domain" description="FDX-ACB" evidence="18">
    <location>
        <begin position="725"/>
        <end position="818"/>
    </location>
</feature>
<dbReference type="InterPro" id="IPR041616">
    <property type="entry name" value="PheRS_beta_core"/>
</dbReference>
<dbReference type="InterPro" id="IPR036690">
    <property type="entry name" value="Fdx_antiC-bd_sf"/>
</dbReference>
<evidence type="ECO:0000256" key="6">
    <source>
        <dbReference type="ARBA" id="ARBA00022598"/>
    </source>
</evidence>
<dbReference type="SUPFAM" id="SSF55681">
    <property type="entry name" value="Class II aaRS and biotin synthetases"/>
    <property type="match status" value="1"/>
</dbReference>
<dbReference type="Pfam" id="PF03484">
    <property type="entry name" value="B5"/>
    <property type="match status" value="1"/>
</dbReference>
<dbReference type="CDD" id="cd02796">
    <property type="entry name" value="tRNA_bind_bactPheRS"/>
    <property type="match status" value="1"/>
</dbReference>
<dbReference type="Pfam" id="PF03147">
    <property type="entry name" value="FDX-ACB"/>
    <property type="match status" value="1"/>
</dbReference>
<feature type="binding site" evidence="15">
    <location>
        <position position="485"/>
    </location>
    <ligand>
        <name>Mg(2+)</name>
        <dbReference type="ChEBI" id="CHEBI:18420"/>
        <note>shared with alpha subunit</note>
    </ligand>
</feature>
<dbReference type="SUPFAM" id="SSF46955">
    <property type="entry name" value="Putative DNA-binding domain"/>
    <property type="match status" value="1"/>
</dbReference>
<dbReference type="Pfam" id="PF17759">
    <property type="entry name" value="tRNA_synthFbeta"/>
    <property type="match status" value="1"/>
</dbReference>
<feature type="binding site" evidence="15">
    <location>
        <position position="479"/>
    </location>
    <ligand>
        <name>Mg(2+)</name>
        <dbReference type="ChEBI" id="CHEBI:18420"/>
        <note>shared with alpha subunit</note>
    </ligand>
</feature>
<comment type="subcellular location">
    <subcellularLocation>
        <location evidence="1 15">Cytoplasm</location>
    </subcellularLocation>
</comment>
<dbReference type="Pfam" id="PF03483">
    <property type="entry name" value="B3_4"/>
    <property type="match status" value="1"/>
</dbReference>
<dbReference type="SMART" id="SM00896">
    <property type="entry name" value="FDX-ACB"/>
    <property type="match status" value="1"/>
</dbReference>
<comment type="similarity">
    <text evidence="2 15">Belongs to the phenylalanyl-tRNA synthetase beta subunit family. Type 1 subfamily.</text>
</comment>
<evidence type="ECO:0000256" key="1">
    <source>
        <dbReference type="ARBA" id="ARBA00004496"/>
    </source>
</evidence>
<keyword evidence="21" id="KW-1185">Reference proteome</keyword>
<sequence length="819" mass="87282">MLVSLQWLRELVSVEPACLEPGHLAERLSIAGFEVEGIEDLAARAAGVVVGHVVQRDPHPNADKLSVCKVDVGDGEPLQIVCGAPNVRQGLHVPVALVGSTLPAVGLTIKPAELRGVASSGMICSLREMGLDDGSDGIAELDKLLAAVPPLGTAVGPLLGLDDQVLELAITANRPDGLSMRGIAREVAALSGGSTTFPAAAPVVAAEPLAAAAADLAAIEAGGLFSLTALSGVRVGPSPDWLRQRLERAGVRPINNVVDITNLVMLETGQPLHAFDRDRLAALTGSTPEPASIGLRQGRSGEAFVALDGQERTLGDEALVVTYADHPIALAGVMGGLGEAVTEATGAIWLEAAVFAPQAVRRSARSVGLRTEACSRFEKGVPREITLAAADRAVALLQELSGARLEGRWLHQKEKAAQLPLGLRRDALHNLLGPVLLADGEERDLDDGRISATLEALGCVLEDDEEGWQVQVPAERAMDLKREVDLIEEVARLVGYDHFACHLPDPLIPGGLEPAQQLERRLRRALCAAGLQEVVSLSLVSAATDRVPLANPLLADYGHLRDNLHQELLQAARRNLQASLPGFWGFEIGRVFPGGAASGEARHAERTLLVGVIAGERRGERWRSSGKPTPPDYFQARGVLQAGLEPLRLPLEDRPLTDAPLLHPGRAAQLVVEGKSAGWFGQLHPAEAEALDLPSATYVFQLELEPLLSAGTRRNRWQPAFRPFATVPASERDLALVVPTDTSAAALLAAIRKAGKPLLEQAELVDRYEGAQVEAGRCSQAFRLRYRDSARTLTDEEVEAAHGRVRDALERQFGAEQRR</sequence>
<name>A0ABU5SRC0_9CYAN</name>
<evidence type="ECO:0000313" key="20">
    <source>
        <dbReference type="EMBL" id="MEA5441049.1"/>
    </source>
</evidence>
<comment type="caution">
    <text evidence="20">The sequence shown here is derived from an EMBL/GenBank/DDBJ whole genome shotgun (WGS) entry which is preliminary data.</text>
</comment>
<evidence type="ECO:0000256" key="3">
    <source>
        <dbReference type="ARBA" id="ARBA00011209"/>
    </source>
</evidence>
<evidence type="ECO:0000256" key="7">
    <source>
        <dbReference type="ARBA" id="ARBA00022723"/>
    </source>
</evidence>
<dbReference type="SUPFAM" id="SSF54991">
    <property type="entry name" value="Anticodon-binding domain of PheRS"/>
    <property type="match status" value="1"/>
</dbReference>
<gene>
    <name evidence="15 20" type="primary">pheT</name>
    <name evidence="20" type="ORF">VB739_00610</name>
</gene>
<dbReference type="InterPro" id="IPR002547">
    <property type="entry name" value="tRNA-bd_dom"/>
</dbReference>
<keyword evidence="9 15" id="KW-0067">ATP-binding</keyword>
<keyword evidence="8 15" id="KW-0547">Nucleotide-binding</keyword>
<keyword evidence="6 15" id="KW-0436">Ligase</keyword>
<keyword evidence="12 15" id="KW-0648">Protein biosynthesis</keyword>
<dbReference type="InterPro" id="IPR033714">
    <property type="entry name" value="tRNA_bind_bactPheRS"/>
</dbReference>
<evidence type="ECO:0000259" key="18">
    <source>
        <dbReference type="PROSITE" id="PS51447"/>
    </source>
</evidence>
<dbReference type="InterPro" id="IPR009061">
    <property type="entry name" value="DNA-bd_dom_put_sf"/>
</dbReference>
<dbReference type="Pfam" id="PF01588">
    <property type="entry name" value="tRNA_bind"/>
    <property type="match status" value="1"/>
</dbReference>
<organism evidence="20 21">
    <name type="scientific">Cyanobium gracile UHCC 0281</name>
    <dbReference type="NCBI Taxonomy" id="3110309"/>
    <lineage>
        <taxon>Bacteria</taxon>
        <taxon>Bacillati</taxon>
        <taxon>Cyanobacteriota</taxon>
        <taxon>Cyanophyceae</taxon>
        <taxon>Synechococcales</taxon>
        <taxon>Prochlorococcaceae</taxon>
        <taxon>Cyanobium</taxon>
    </lineage>
</organism>
<evidence type="ECO:0000256" key="12">
    <source>
        <dbReference type="ARBA" id="ARBA00022917"/>
    </source>
</evidence>
<dbReference type="EMBL" id="JAYGHY010000001">
    <property type="protein sequence ID" value="MEA5441049.1"/>
    <property type="molecule type" value="Genomic_DNA"/>
</dbReference>
<keyword evidence="5 16" id="KW-0820">tRNA-binding</keyword>
<proteinExistence type="inferred from homology"/>
<dbReference type="RefSeq" id="WP_323355207.1">
    <property type="nucleotide sequence ID" value="NZ_JAYGHY010000001.1"/>
</dbReference>
<dbReference type="Gene3D" id="3.30.930.10">
    <property type="entry name" value="Bira Bifunctional Protein, Domain 2"/>
    <property type="match status" value="1"/>
</dbReference>
<keyword evidence="13 15" id="KW-0030">Aminoacyl-tRNA synthetase</keyword>
<dbReference type="Proteomes" id="UP001302329">
    <property type="component" value="Unassembled WGS sequence"/>
</dbReference>
<evidence type="ECO:0000259" key="17">
    <source>
        <dbReference type="PROSITE" id="PS50886"/>
    </source>
</evidence>
<dbReference type="HAMAP" id="MF_00283">
    <property type="entry name" value="Phe_tRNA_synth_beta1"/>
    <property type="match status" value="1"/>
</dbReference>
<dbReference type="PANTHER" id="PTHR10947">
    <property type="entry name" value="PHENYLALANYL-TRNA SYNTHETASE BETA CHAIN AND LEUCINE-RICH REPEAT-CONTAINING PROTEIN 47"/>
    <property type="match status" value="1"/>
</dbReference>
<dbReference type="Gene3D" id="3.30.56.10">
    <property type="match status" value="2"/>
</dbReference>
<feature type="binding site" evidence="15">
    <location>
        <position position="489"/>
    </location>
    <ligand>
        <name>Mg(2+)</name>
        <dbReference type="ChEBI" id="CHEBI:18420"/>
        <note>shared with alpha subunit</note>
    </ligand>
</feature>
<reference evidence="20 21" key="1">
    <citation type="submission" date="2023-12" db="EMBL/GenBank/DDBJ databases">
        <title>Baltic Sea Cyanobacteria.</title>
        <authorList>
            <person name="Delbaje E."/>
            <person name="Fewer D.P."/>
            <person name="Shishido T.K."/>
        </authorList>
    </citation>
    <scope>NUCLEOTIDE SEQUENCE [LARGE SCALE GENOMIC DNA]</scope>
    <source>
        <strain evidence="20 21">UHCC 0281</strain>
    </source>
</reference>
<evidence type="ECO:0000259" key="19">
    <source>
        <dbReference type="PROSITE" id="PS51483"/>
    </source>
</evidence>
<dbReference type="CDD" id="cd00769">
    <property type="entry name" value="PheRS_beta_core"/>
    <property type="match status" value="1"/>
</dbReference>
<feature type="domain" description="TRNA-binding" evidence="17">
    <location>
        <begin position="42"/>
        <end position="156"/>
    </location>
</feature>
<comment type="cofactor">
    <cofactor evidence="15">
        <name>Mg(2+)</name>
        <dbReference type="ChEBI" id="CHEBI:18420"/>
    </cofactor>
    <text evidence="15">Binds 2 magnesium ions per tetramer.</text>
</comment>
<evidence type="ECO:0000256" key="14">
    <source>
        <dbReference type="ARBA" id="ARBA00049255"/>
    </source>
</evidence>
<accession>A0ABU5SRC0</accession>
<dbReference type="Gene3D" id="2.40.50.140">
    <property type="entry name" value="Nucleic acid-binding proteins"/>
    <property type="match status" value="1"/>
</dbReference>
<feature type="binding site" evidence="15">
    <location>
        <position position="488"/>
    </location>
    <ligand>
        <name>Mg(2+)</name>
        <dbReference type="ChEBI" id="CHEBI:18420"/>
        <note>shared with alpha subunit</note>
    </ligand>
</feature>
<dbReference type="InterPro" id="IPR020825">
    <property type="entry name" value="Phe-tRNA_synthase-like_B3/B4"/>
</dbReference>
<dbReference type="PROSITE" id="PS51483">
    <property type="entry name" value="B5"/>
    <property type="match status" value="1"/>
</dbReference>
<comment type="catalytic activity">
    <reaction evidence="14 15">
        <text>tRNA(Phe) + L-phenylalanine + ATP = L-phenylalanyl-tRNA(Phe) + AMP + diphosphate + H(+)</text>
        <dbReference type="Rhea" id="RHEA:19413"/>
        <dbReference type="Rhea" id="RHEA-COMP:9668"/>
        <dbReference type="Rhea" id="RHEA-COMP:9699"/>
        <dbReference type="ChEBI" id="CHEBI:15378"/>
        <dbReference type="ChEBI" id="CHEBI:30616"/>
        <dbReference type="ChEBI" id="CHEBI:33019"/>
        <dbReference type="ChEBI" id="CHEBI:58095"/>
        <dbReference type="ChEBI" id="CHEBI:78442"/>
        <dbReference type="ChEBI" id="CHEBI:78531"/>
        <dbReference type="ChEBI" id="CHEBI:456215"/>
        <dbReference type="EC" id="6.1.1.20"/>
    </reaction>
</comment>
<keyword evidence="7 15" id="KW-0479">Metal-binding</keyword>
<keyword evidence="11 16" id="KW-0694">RNA-binding</keyword>
<evidence type="ECO:0000313" key="21">
    <source>
        <dbReference type="Proteomes" id="UP001302329"/>
    </source>
</evidence>
<evidence type="ECO:0000256" key="11">
    <source>
        <dbReference type="ARBA" id="ARBA00022884"/>
    </source>
</evidence>
<dbReference type="NCBIfam" id="TIGR00472">
    <property type="entry name" value="pheT_bact"/>
    <property type="match status" value="1"/>
</dbReference>
<comment type="subunit">
    <text evidence="3 15">Tetramer of two alpha and two beta subunits.</text>
</comment>
<evidence type="ECO:0000256" key="8">
    <source>
        <dbReference type="ARBA" id="ARBA00022741"/>
    </source>
</evidence>
<evidence type="ECO:0000256" key="10">
    <source>
        <dbReference type="ARBA" id="ARBA00022842"/>
    </source>
</evidence>
<keyword evidence="10 15" id="KW-0460">Magnesium</keyword>
<dbReference type="InterPro" id="IPR045864">
    <property type="entry name" value="aa-tRNA-synth_II/BPL/LPL"/>
</dbReference>
<dbReference type="SMART" id="SM00873">
    <property type="entry name" value="B3_4"/>
    <property type="match status" value="1"/>
</dbReference>
<dbReference type="EC" id="6.1.1.20" evidence="15"/>
<keyword evidence="4 15" id="KW-0963">Cytoplasm</keyword>
<dbReference type="SUPFAM" id="SSF56037">
    <property type="entry name" value="PheT/TilS domain"/>
    <property type="match status" value="1"/>
</dbReference>
<dbReference type="GO" id="GO:0004826">
    <property type="term" value="F:phenylalanine-tRNA ligase activity"/>
    <property type="evidence" value="ECO:0007669"/>
    <property type="project" value="UniProtKB-EC"/>
</dbReference>
<dbReference type="PROSITE" id="PS51447">
    <property type="entry name" value="FDX_ACB"/>
    <property type="match status" value="1"/>
</dbReference>
<protein>
    <recommendedName>
        <fullName evidence="15">Phenylalanine--tRNA ligase beta subunit</fullName>
        <ecNumber evidence="15">6.1.1.20</ecNumber>
    </recommendedName>
    <alternativeName>
        <fullName evidence="15">Phenylalanyl-tRNA synthetase beta subunit</fullName>
        <shortName evidence="15">PheRS</shortName>
    </alternativeName>
</protein>
<feature type="domain" description="B5" evidence="19">
    <location>
        <begin position="416"/>
        <end position="501"/>
    </location>
</feature>
<dbReference type="Gene3D" id="3.50.40.10">
    <property type="entry name" value="Phenylalanyl-trna Synthetase, Chain B, domain 3"/>
    <property type="match status" value="1"/>
</dbReference>
<evidence type="ECO:0000256" key="5">
    <source>
        <dbReference type="ARBA" id="ARBA00022555"/>
    </source>
</evidence>
<dbReference type="Gene3D" id="3.30.70.380">
    <property type="entry name" value="Ferrodoxin-fold anticodon-binding domain"/>
    <property type="match status" value="1"/>
</dbReference>
<dbReference type="PROSITE" id="PS50886">
    <property type="entry name" value="TRBD"/>
    <property type="match status" value="1"/>
</dbReference>
<dbReference type="InterPro" id="IPR005121">
    <property type="entry name" value="Fdx_antiC-bd"/>
</dbReference>
<dbReference type="SUPFAM" id="SSF50249">
    <property type="entry name" value="Nucleic acid-binding proteins"/>
    <property type="match status" value="1"/>
</dbReference>
<evidence type="ECO:0000256" key="9">
    <source>
        <dbReference type="ARBA" id="ARBA00022840"/>
    </source>
</evidence>
<dbReference type="InterPro" id="IPR004532">
    <property type="entry name" value="Phe-tRNA-ligase_IIc_bsu_bact"/>
</dbReference>
<evidence type="ECO:0000256" key="2">
    <source>
        <dbReference type="ARBA" id="ARBA00008653"/>
    </source>
</evidence>
<dbReference type="InterPro" id="IPR045060">
    <property type="entry name" value="Phe-tRNA-ligase_IIc_bsu"/>
</dbReference>
<evidence type="ECO:0000256" key="15">
    <source>
        <dbReference type="HAMAP-Rule" id="MF_00283"/>
    </source>
</evidence>
<dbReference type="NCBIfam" id="NF045760">
    <property type="entry name" value="YtpR"/>
    <property type="match status" value="1"/>
</dbReference>
<evidence type="ECO:0000256" key="4">
    <source>
        <dbReference type="ARBA" id="ARBA00022490"/>
    </source>
</evidence>
<evidence type="ECO:0000256" key="16">
    <source>
        <dbReference type="PROSITE-ProRule" id="PRU00209"/>
    </source>
</evidence>
<evidence type="ECO:0000256" key="13">
    <source>
        <dbReference type="ARBA" id="ARBA00023146"/>
    </source>
</evidence>